<evidence type="ECO:0000256" key="1">
    <source>
        <dbReference type="SAM" id="MobiDB-lite"/>
    </source>
</evidence>
<keyword evidence="3" id="KW-1185">Reference proteome</keyword>
<evidence type="ECO:0000313" key="2">
    <source>
        <dbReference type="EMBL" id="KFI68814.1"/>
    </source>
</evidence>
<dbReference type="STRING" id="1692.BMAGN_0687"/>
<dbReference type="Proteomes" id="UP000029052">
    <property type="component" value="Unassembled WGS sequence"/>
</dbReference>
<dbReference type="AlphaFoldDB" id="A0A087BCR4"/>
<protein>
    <recommendedName>
        <fullName evidence="4">DUF3027 domain-containing protein</fullName>
    </recommendedName>
</protein>
<evidence type="ECO:0000313" key="3">
    <source>
        <dbReference type="Proteomes" id="UP000029052"/>
    </source>
</evidence>
<feature type="compositionally biased region" description="Acidic residues" evidence="1">
    <location>
        <begin position="263"/>
        <end position="272"/>
    </location>
</feature>
<accession>A0A087BCR4</accession>
<dbReference type="InterPro" id="IPR021391">
    <property type="entry name" value="DUF3027"/>
</dbReference>
<dbReference type="RefSeq" id="WP_022859280.1">
    <property type="nucleotide sequence ID" value="NZ_JGZB01000003.1"/>
</dbReference>
<feature type="compositionally biased region" description="Basic and acidic residues" evidence="1">
    <location>
        <begin position="290"/>
        <end position="302"/>
    </location>
</feature>
<feature type="compositionally biased region" description="Acidic residues" evidence="1">
    <location>
        <begin position="318"/>
        <end position="331"/>
    </location>
</feature>
<reference evidence="2 3" key="1">
    <citation type="submission" date="2014-03" db="EMBL/GenBank/DDBJ databases">
        <title>Genomics of Bifidobacteria.</title>
        <authorList>
            <person name="Ventura M."/>
            <person name="Milani C."/>
            <person name="Lugli G.A."/>
        </authorList>
    </citation>
    <scope>NUCLEOTIDE SEQUENCE [LARGE SCALE GENOMIC DNA]</scope>
    <source>
        <strain evidence="2 3">LMG 11591</strain>
    </source>
</reference>
<gene>
    <name evidence="2" type="ORF">BMAGN_0687</name>
</gene>
<proteinExistence type="predicted"/>
<comment type="caution">
    <text evidence="2">The sequence shown here is derived from an EMBL/GenBank/DDBJ whole genome shotgun (WGS) entry which is preliminary data.</text>
</comment>
<feature type="compositionally biased region" description="Low complexity" evidence="1">
    <location>
        <begin position="303"/>
        <end position="315"/>
    </location>
</feature>
<dbReference type="EMBL" id="JGZB01000003">
    <property type="protein sequence ID" value="KFI68814.1"/>
    <property type="molecule type" value="Genomic_DNA"/>
</dbReference>
<organism evidence="2 3">
    <name type="scientific">Bifidobacterium magnum</name>
    <dbReference type="NCBI Taxonomy" id="1692"/>
    <lineage>
        <taxon>Bacteria</taxon>
        <taxon>Bacillati</taxon>
        <taxon>Actinomycetota</taxon>
        <taxon>Actinomycetes</taxon>
        <taxon>Bifidobacteriales</taxon>
        <taxon>Bifidobacteriaceae</taxon>
        <taxon>Bifidobacterium</taxon>
    </lineage>
</organism>
<evidence type="ECO:0008006" key="4">
    <source>
        <dbReference type="Google" id="ProtNLM"/>
    </source>
</evidence>
<name>A0A087BCR4_9BIFI</name>
<dbReference type="Pfam" id="PF11228">
    <property type="entry name" value="DUF3027"/>
    <property type="match status" value="1"/>
</dbReference>
<feature type="region of interest" description="Disordered" evidence="1">
    <location>
        <begin position="101"/>
        <end position="134"/>
    </location>
</feature>
<feature type="compositionally biased region" description="Basic and acidic residues" evidence="1">
    <location>
        <begin position="110"/>
        <end position="124"/>
    </location>
</feature>
<feature type="region of interest" description="Disordered" evidence="1">
    <location>
        <begin position="261"/>
        <end position="331"/>
    </location>
</feature>
<sequence>MALGDVDPRAIARAVAIEMAADPQEVGEFAGVQELDNQVTDFRFVSLKRGYEGWQWSVTMFHDEDADRWTVDESTLAPTDEALLAPKWIPWKDRLEPSDLSVTDALGTDPDDKRLEPGVDGEQKTDDEDRADAQETEQIVQEFDLSRRHVLSPLGRSQTAKRWYDGPHGPKSLSTRAADGNTCETCGFFIPLQGELNSMFGVCANRWSPDDGRVVSLDHGCGEHSEIEPPEPSHIWIQTKPAYDDLHIDIVAQRAREERSDVELMESYENQEEQQAQDTGIETVDVPESETLREAEMAHAEQEAAIEQAEQPAVETVQESEPETDAQPAED</sequence>
<dbReference type="eggNOG" id="ENOG502ZBU7">
    <property type="taxonomic scope" value="Bacteria"/>
</dbReference>